<comment type="caution">
    <text evidence="3">The sequence shown here is derived from an EMBL/GenBank/DDBJ whole genome shotgun (WGS) entry which is preliminary data.</text>
</comment>
<dbReference type="EMBL" id="SOZI01000004">
    <property type="protein sequence ID" value="TNY24242.1"/>
    <property type="molecule type" value="Genomic_DNA"/>
</dbReference>
<keyword evidence="4" id="KW-1185">Reference proteome</keyword>
<feature type="compositionally biased region" description="Low complexity" evidence="1">
    <location>
        <begin position="284"/>
        <end position="300"/>
    </location>
</feature>
<name>A0A5C5G769_9BASI</name>
<protein>
    <recommendedName>
        <fullName evidence="5">Proteophosphoglycan ppg4</fullName>
    </recommendedName>
</protein>
<dbReference type="AlphaFoldDB" id="A0A5C5G769"/>
<feature type="compositionally biased region" description="Basic residues" evidence="1">
    <location>
        <begin position="301"/>
        <end position="317"/>
    </location>
</feature>
<evidence type="ECO:0000313" key="3">
    <source>
        <dbReference type="EMBL" id="TNY24242.1"/>
    </source>
</evidence>
<dbReference type="Proteomes" id="UP000311382">
    <property type="component" value="Unassembled WGS sequence"/>
</dbReference>
<evidence type="ECO:0000256" key="2">
    <source>
        <dbReference type="SAM" id="SignalP"/>
    </source>
</evidence>
<evidence type="ECO:0008006" key="5">
    <source>
        <dbReference type="Google" id="ProtNLM"/>
    </source>
</evidence>
<feature type="signal peptide" evidence="2">
    <location>
        <begin position="1"/>
        <end position="26"/>
    </location>
</feature>
<feature type="chain" id="PRO_5022809244" description="Proteophosphoglycan ppg4" evidence="2">
    <location>
        <begin position="27"/>
        <end position="383"/>
    </location>
</feature>
<proteinExistence type="predicted"/>
<accession>A0A5C5G769</accession>
<feature type="compositionally biased region" description="Basic residues" evidence="1">
    <location>
        <begin position="352"/>
        <end position="363"/>
    </location>
</feature>
<feature type="compositionally biased region" description="Low complexity" evidence="1">
    <location>
        <begin position="342"/>
        <end position="351"/>
    </location>
</feature>
<reference evidence="3 4" key="1">
    <citation type="submission" date="2019-03" db="EMBL/GenBank/DDBJ databases">
        <title>Rhodosporidium diobovatum UCD-FST 08-225 genome sequencing, assembly, and annotation.</title>
        <authorList>
            <person name="Fakankun I.U."/>
            <person name="Fristensky B."/>
            <person name="Levin D.B."/>
        </authorList>
    </citation>
    <scope>NUCLEOTIDE SEQUENCE [LARGE SCALE GENOMIC DNA]</scope>
    <source>
        <strain evidence="3 4">UCD-FST 08-225</strain>
    </source>
</reference>
<feature type="compositionally biased region" description="Low complexity" evidence="1">
    <location>
        <begin position="318"/>
        <end position="330"/>
    </location>
</feature>
<feature type="compositionally biased region" description="Basic and acidic residues" evidence="1">
    <location>
        <begin position="364"/>
        <end position="376"/>
    </location>
</feature>
<evidence type="ECO:0000256" key="1">
    <source>
        <dbReference type="SAM" id="MobiDB-lite"/>
    </source>
</evidence>
<feature type="region of interest" description="Disordered" evidence="1">
    <location>
        <begin position="262"/>
        <end position="383"/>
    </location>
</feature>
<sequence length="383" mass="43143">MRGRFLPAFAIVLPIRLGALAPGAHALGEAPNPARWSGRTQRSLPTRRRRTRARLAKSRARPLVSVSVTTPAAKVHLLLPVRTVLVLRQRCLRRPRRALSLRHPPPQQLLPRRDPRERLVRVRRAPRDPVRARIKQRGAVVDEVQEGGGAWRERRRRRGVERWRRRRGVGRGRRGFARRRRQRCGQWCACAACEREARGAGLRLLARARRVLVCTVDGEVVHLVKVCNLFVCLGLRGLQHALTHESERVCFRERQLGCCAKSPQHKLSTTHPSPPRAWSTHADTPPLRSSSPTPTPPSRTSSRRPPSRAQRAARRSPPRGGTAPRARGAAHGSRAVGDRHSGAAGCRSWRCCARRRARRGRQRWSRDRGGTGRRVECATASRS</sequence>
<feature type="region of interest" description="Disordered" evidence="1">
    <location>
        <begin position="29"/>
        <end position="50"/>
    </location>
</feature>
<evidence type="ECO:0000313" key="4">
    <source>
        <dbReference type="Proteomes" id="UP000311382"/>
    </source>
</evidence>
<organism evidence="3 4">
    <name type="scientific">Rhodotorula diobovata</name>
    <dbReference type="NCBI Taxonomy" id="5288"/>
    <lineage>
        <taxon>Eukaryota</taxon>
        <taxon>Fungi</taxon>
        <taxon>Dikarya</taxon>
        <taxon>Basidiomycota</taxon>
        <taxon>Pucciniomycotina</taxon>
        <taxon>Microbotryomycetes</taxon>
        <taxon>Sporidiobolales</taxon>
        <taxon>Sporidiobolaceae</taxon>
        <taxon>Rhodotorula</taxon>
    </lineage>
</organism>
<keyword evidence="2" id="KW-0732">Signal</keyword>
<gene>
    <name evidence="3" type="ORF">DMC30DRAFT_192770</name>
</gene>